<dbReference type="Proteomes" id="UP000605361">
    <property type="component" value="Unassembled WGS sequence"/>
</dbReference>
<keyword evidence="3" id="KW-0547">Nucleotide-binding</keyword>
<dbReference type="Pfam" id="PF00005">
    <property type="entry name" value="ABC_tran"/>
    <property type="match status" value="1"/>
</dbReference>
<dbReference type="PROSITE" id="PS00211">
    <property type="entry name" value="ABC_TRANSPORTER_1"/>
    <property type="match status" value="1"/>
</dbReference>
<evidence type="ECO:0000256" key="4">
    <source>
        <dbReference type="ARBA" id="ARBA00022840"/>
    </source>
</evidence>
<evidence type="ECO:0000256" key="3">
    <source>
        <dbReference type="ARBA" id="ARBA00022741"/>
    </source>
</evidence>
<dbReference type="Gene3D" id="3.40.50.300">
    <property type="entry name" value="P-loop containing nucleotide triphosphate hydrolases"/>
    <property type="match status" value="1"/>
</dbReference>
<evidence type="ECO:0000259" key="5">
    <source>
        <dbReference type="PROSITE" id="PS50035"/>
    </source>
</evidence>
<dbReference type="Gene3D" id="3.30.870.10">
    <property type="entry name" value="Endonuclease Chain A"/>
    <property type="match status" value="2"/>
</dbReference>
<dbReference type="AlphaFoldDB" id="A0A931AH44"/>
<dbReference type="PANTHER" id="PTHR43776">
    <property type="entry name" value="TRANSPORT ATP-BINDING PROTEIN"/>
    <property type="match status" value="1"/>
</dbReference>
<reference evidence="7" key="1">
    <citation type="submission" date="2020-11" db="EMBL/GenBank/DDBJ databases">
        <title>Whole-genome analyses of Nonomuraea sp. K274.</title>
        <authorList>
            <person name="Veyisoglu A."/>
        </authorList>
    </citation>
    <scope>NUCLEOTIDE SEQUENCE</scope>
    <source>
        <strain evidence="7">K274</strain>
    </source>
</reference>
<dbReference type="GO" id="GO:0006793">
    <property type="term" value="P:phosphorus metabolic process"/>
    <property type="evidence" value="ECO:0007669"/>
    <property type="project" value="UniProtKB-ARBA"/>
</dbReference>
<evidence type="ECO:0000313" key="8">
    <source>
        <dbReference type="Proteomes" id="UP000605361"/>
    </source>
</evidence>
<dbReference type="InterPro" id="IPR001736">
    <property type="entry name" value="PLipase_D/transphosphatidylase"/>
</dbReference>
<dbReference type="RefSeq" id="WP_195899111.1">
    <property type="nucleotide sequence ID" value="NZ_JADOGI010000114.1"/>
</dbReference>
<dbReference type="CDD" id="cd03257">
    <property type="entry name" value="ABC_NikE_OppD_transporters"/>
    <property type="match status" value="1"/>
</dbReference>
<dbReference type="InterPro" id="IPR025202">
    <property type="entry name" value="PLD-like_dom"/>
</dbReference>
<dbReference type="PROSITE" id="PS50035">
    <property type="entry name" value="PLD"/>
    <property type="match status" value="1"/>
</dbReference>
<protein>
    <submittedName>
        <fullName evidence="7">ATP-binding cassette domain-containing protein</fullName>
    </submittedName>
</protein>
<dbReference type="SUPFAM" id="SSF56024">
    <property type="entry name" value="Phospholipase D/nuclease"/>
    <property type="match status" value="2"/>
</dbReference>
<gene>
    <name evidence="7" type="ORF">ITP53_31550</name>
</gene>
<dbReference type="Pfam" id="PF13091">
    <property type="entry name" value="PLDc_2"/>
    <property type="match status" value="2"/>
</dbReference>
<dbReference type="InterPro" id="IPR017871">
    <property type="entry name" value="ABC_transporter-like_CS"/>
</dbReference>
<proteinExistence type="inferred from homology"/>
<evidence type="ECO:0000259" key="6">
    <source>
        <dbReference type="PROSITE" id="PS50893"/>
    </source>
</evidence>
<evidence type="ECO:0000256" key="1">
    <source>
        <dbReference type="ARBA" id="ARBA00005417"/>
    </source>
</evidence>
<dbReference type="PROSITE" id="PS50893">
    <property type="entry name" value="ABC_TRANSPORTER_2"/>
    <property type="match status" value="1"/>
</dbReference>
<keyword evidence="8" id="KW-1185">Reference proteome</keyword>
<evidence type="ECO:0000256" key="2">
    <source>
        <dbReference type="ARBA" id="ARBA00022448"/>
    </source>
</evidence>
<comment type="similarity">
    <text evidence="1">Belongs to the ABC transporter superfamily.</text>
</comment>
<keyword evidence="4 7" id="KW-0067">ATP-binding</keyword>
<name>A0A931AH44_9ACTN</name>
<dbReference type="EMBL" id="JADOGI010000114">
    <property type="protein sequence ID" value="MBF8190184.1"/>
    <property type="molecule type" value="Genomic_DNA"/>
</dbReference>
<dbReference type="InterPro" id="IPR027417">
    <property type="entry name" value="P-loop_NTPase"/>
</dbReference>
<dbReference type="SMART" id="SM00382">
    <property type="entry name" value="AAA"/>
    <property type="match status" value="1"/>
</dbReference>
<dbReference type="GO" id="GO:0016887">
    <property type="term" value="F:ATP hydrolysis activity"/>
    <property type="evidence" value="ECO:0007669"/>
    <property type="project" value="InterPro"/>
</dbReference>
<dbReference type="PANTHER" id="PTHR43776:SF7">
    <property type="entry name" value="D,D-DIPEPTIDE TRANSPORT ATP-BINDING PROTEIN DDPF-RELATED"/>
    <property type="match status" value="1"/>
</dbReference>
<organism evidence="7 8">
    <name type="scientific">Nonomuraea cypriaca</name>
    <dbReference type="NCBI Taxonomy" id="1187855"/>
    <lineage>
        <taxon>Bacteria</taxon>
        <taxon>Bacillati</taxon>
        <taxon>Actinomycetota</taxon>
        <taxon>Actinomycetes</taxon>
        <taxon>Streptosporangiales</taxon>
        <taxon>Streptosporangiaceae</taxon>
        <taxon>Nonomuraea</taxon>
    </lineage>
</organism>
<dbReference type="InterPro" id="IPR050319">
    <property type="entry name" value="ABC_transp_ATP-bind"/>
</dbReference>
<evidence type="ECO:0000313" key="7">
    <source>
        <dbReference type="EMBL" id="MBF8190184.1"/>
    </source>
</evidence>
<sequence>MPTGDEPLLELTDLVTSYRLRAGIGRPGGEVRAVAGVSLTVGAGETVGLVGESGCGKSTIARTIVGLVRPSSGRVLFEGRDLAALPARELRRLRREIQLVFQDPYAALNPRMTVGALIKEAWRIHPGLVPRERWDEEVRALLDRVGLRPEHAGRHPHQFSGGQRQRISIARALAVRPRMLPAHVTTRAVFNDPAGGDPAALVRAICGLVRQTPAGARIQVAHFVMSGAAGTEFADELIKAHERDVDVRVVLDGDTRGAAIATKLSAALGTDTAAGSWVHVCTGPPSGGTAACVGNKGQHNKFYLFSRTGDASDVVVQSSANLTDLNSATYWNNAVILPGDQRLYDAYAGYFADLAAERKNLDYYRVVQTRAARAHFFPKADGDPIVDQLGKVSCAGGTTIRAGMSEWDAYRIAVPARLRDLAARGCTVRIVYGIMDDEVRRLLLAEPRVEVRALGDGGALPGRVHSKYLLIEGSYDGDRDAHWVFTGSHNYNETSLRRNDETLLRLNDRTLYRQYVANFERMRAVAPLAAL</sequence>
<feature type="domain" description="PLD phosphodiesterase" evidence="5">
    <location>
        <begin position="460"/>
        <end position="495"/>
    </location>
</feature>
<comment type="caution">
    <text evidence="7">The sequence shown here is derived from an EMBL/GenBank/DDBJ whole genome shotgun (WGS) entry which is preliminary data.</text>
</comment>
<feature type="domain" description="ABC transporter" evidence="6">
    <location>
        <begin position="9"/>
        <end position="267"/>
    </location>
</feature>
<accession>A0A931AH44</accession>
<dbReference type="GO" id="GO:0005524">
    <property type="term" value="F:ATP binding"/>
    <property type="evidence" value="ECO:0007669"/>
    <property type="project" value="UniProtKB-KW"/>
</dbReference>
<dbReference type="InterPro" id="IPR003593">
    <property type="entry name" value="AAA+_ATPase"/>
</dbReference>
<dbReference type="SUPFAM" id="SSF52540">
    <property type="entry name" value="P-loop containing nucleoside triphosphate hydrolases"/>
    <property type="match status" value="1"/>
</dbReference>
<keyword evidence="2" id="KW-0813">Transport</keyword>
<dbReference type="GO" id="GO:0055085">
    <property type="term" value="P:transmembrane transport"/>
    <property type="evidence" value="ECO:0007669"/>
    <property type="project" value="UniProtKB-ARBA"/>
</dbReference>
<dbReference type="InterPro" id="IPR003439">
    <property type="entry name" value="ABC_transporter-like_ATP-bd"/>
</dbReference>